<feature type="transmembrane region" description="Helical" evidence="5">
    <location>
        <begin position="270"/>
        <end position="289"/>
    </location>
</feature>
<feature type="transmembrane region" description="Helical" evidence="5">
    <location>
        <begin position="239"/>
        <end position="258"/>
    </location>
</feature>
<comment type="subcellular location">
    <subcellularLocation>
        <location evidence="1">Membrane</location>
        <topology evidence="1">Multi-pass membrane protein</topology>
    </subcellularLocation>
</comment>
<dbReference type="InterPro" id="IPR051788">
    <property type="entry name" value="MFS_Transporter"/>
</dbReference>
<evidence type="ECO:0000256" key="2">
    <source>
        <dbReference type="ARBA" id="ARBA00022692"/>
    </source>
</evidence>
<dbReference type="GO" id="GO:0016020">
    <property type="term" value="C:membrane"/>
    <property type="evidence" value="ECO:0007669"/>
    <property type="project" value="UniProtKB-SubCell"/>
</dbReference>
<keyword evidence="4 5" id="KW-0472">Membrane</keyword>
<dbReference type="PANTHER" id="PTHR23514:SF13">
    <property type="entry name" value="INNER MEMBRANE PROTEIN YBJJ"/>
    <property type="match status" value="1"/>
</dbReference>
<evidence type="ECO:0000256" key="5">
    <source>
        <dbReference type="SAM" id="Phobius"/>
    </source>
</evidence>
<sequence length="380" mass="39253">MQATVLKEVGFEERNATRAAFLIPGIGISAWAPLVPFVKERASLNEGILGLLLLCIGLGSFAAMPLATRLAMKAGCRLPIVIGAAVIALSLPLLGFLSNVYWLAIVLVLFGAGLGSVEVVANFQAVKVEQAFEKPMMSGFHGMWSIGGIAGATAVSIALWFGASPLQGAALISLFIFALLIVFGAGLIDSASESVQERSRFPRGVVLLLGGLSFMVFLAEGSVLDWSAVFLREAQGLEAAYSGLGYGAFALAMTLGRLKGDRVVERLGRRRAVIIGAVVAATGFVLTAFSQSPILAIVGFFVIGIGSSNLAPIFISSAGDRAGAAPGPAIAAVTAMGYSGVVVGPALVGFLAHGLTLAWSFVAIAAMFFVISLSARFAVR</sequence>
<evidence type="ECO:0000313" key="7">
    <source>
        <dbReference type="EMBL" id="QLJ12606.1"/>
    </source>
</evidence>
<gene>
    <name evidence="7" type="ORF">H0H12_19410</name>
</gene>
<proteinExistence type="predicted"/>
<accession>A0A7D5VWG2</accession>
<feature type="transmembrane region" description="Helical" evidence="5">
    <location>
        <begin position="169"/>
        <end position="188"/>
    </location>
</feature>
<reference evidence="7 8" key="1">
    <citation type="journal article" date="2009" name="Mikrobiologiia">
        <title>[Phenanthren biodegradation and interaction of Pseudomonas putida BS3701 and Burkholderia sp.BS3702 in plant rhizosphere].</title>
        <authorList>
            <person name="Ovchinnikova A.A."/>
            <person name="Vetrova A.A."/>
            <person name="Filonov A.E."/>
            <person name="Boronin A.M."/>
        </authorList>
    </citation>
    <scope>NUCLEOTIDE SEQUENCE [LARGE SCALE GENOMIC DNA]</scope>
    <source>
        <strain evidence="7 8">BS3701</strain>
    </source>
</reference>
<dbReference type="SUPFAM" id="SSF103473">
    <property type="entry name" value="MFS general substrate transporter"/>
    <property type="match status" value="1"/>
</dbReference>
<feature type="transmembrane region" description="Helical" evidence="5">
    <location>
        <begin position="295"/>
        <end position="315"/>
    </location>
</feature>
<protein>
    <submittedName>
        <fullName evidence="7">MFS transporter</fullName>
    </submittedName>
</protein>
<dbReference type="InterPro" id="IPR020846">
    <property type="entry name" value="MFS_dom"/>
</dbReference>
<dbReference type="Gene3D" id="1.20.1250.20">
    <property type="entry name" value="MFS general substrate transporter like domains"/>
    <property type="match status" value="2"/>
</dbReference>
<keyword evidence="2 5" id="KW-0812">Transmembrane</keyword>
<dbReference type="PANTHER" id="PTHR23514">
    <property type="entry name" value="BYPASS OF STOP CODON PROTEIN 6"/>
    <property type="match status" value="1"/>
</dbReference>
<dbReference type="InterPro" id="IPR011701">
    <property type="entry name" value="MFS"/>
</dbReference>
<evidence type="ECO:0000256" key="1">
    <source>
        <dbReference type="ARBA" id="ARBA00004141"/>
    </source>
</evidence>
<feature type="transmembrane region" description="Helical" evidence="5">
    <location>
        <begin position="327"/>
        <end position="351"/>
    </location>
</feature>
<evidence type="ECO:0000256" key="4">
    <source>
        <dbReference type="ARBA" id="ARBA00023136"/>
    </source>
</evidence>
<dbReference type="InterPro" id="IPR001958">
    <property type="entry name" value="Tet-R_TetA/multi-R_MdtG-like"/>
</dbReference>
<feature type="transmembrane region" description="Helical" evidence="5">
    <location>
        <begin position="74"/>
        <end position="94"/>
    </location>
</feature>
<dbReference type="CDD" id="cd17393">
    <property type="entry name" value="MFS_MosC_like"/>
    <property type="match status" value="1"/>
</dbReference>
<feature type="transmembrane region" description="Helical" evidence="5">
    <location>
        <begin position="47"/>
        <end position="67"/>
    </location>
</feature>
<evidence type="ECO:0000259" key="6">
    <source>
        <dbReference type="PROSITE" id="PS50850"/>
    </source>
</evidence>
<keyword evidence="3 5" id="KW-1133">Transmembrane helix</keyword>
<name>A0A7D5VWG2_PSEPU</name>
<organism evidence="7 8">
    <name type="scientific">Pseudomonas putida</name>
    <name type="common">Arthrobacter siderocapsulatus</name>
    <dbReference type="NCBI Taxonomy" id="303"/>
    <lineage>
        <taxon>Bacteria</taxon>
        <taxon>Pseudomonadati</taxon>
        <taxon>Pseudomonadota</taxon>
        <taxon>Gammaproteobacteria</taxon>
        <taxon>Pseudomonadales</taxon>
        <taxon>Pseudomonadaceae</taxon>
        <taxon>Pseudomonas</taxon>
    </lineage>
</organism>
<dbReference type="PRINTS" id="PR01035">
    <property type="entry name" value="TCRTETA"/>
</dbReference>
<dbReference type="Proteomes" id="UP000510934">
    <property type="component" value="Chromosome"/>
</dbReference>
<evidence type="ECO:0000256" key="3">
    <source>
        <dbReference type="ARBA" id="ARBA00022989"/>
    </source>
</evidence>
<feature type="transmembrane region" description="Helical" evidence="5">
    <location>
        <begin position="16"/>
        <end position="35"/>
    </location>
</feature>
<dbReference type="RefSeq" id="WP_180688468.1">
    <property type="nucleotide sequence ID" value="NZ_CP059052.1"/>
</dbReference>
<dbReference type="PROSITE" id="PS50850">
    <property type="entry name" value="MFS"/>
    <property type="match status" value="1"/>
</dbReference>
<feature type="transmembrane region" description="Helical" evidence="5">
    <location>
        <begin position="100"/>
        <end position="121"/>
    </location>
</feature>
<dbReference type="EMBL" id="CP059052">
    <property type="protein sequence ID" value="QLJ12606.1"/>
    <property type="molecule type" value="Genomic_DNA"/>
</dbReference>
<dbReference type="GO" id="GO:0022857">
    <property type="term" value="F:transmembrane transporter activity"/>
    <property type="evidence" value="ECO:0007669"/>
    <property type="project" value="InterPro"/>
</dbReference>
<feature type="transmembrane region" description="Helical" evidence="5">
    <location>
        <begin position="357"/>
        <end position="379"/>
    </location>
</feature>
<dbReference type="Pfam" id="PF07690">
    <property type="entry name" value="MFS_1"/>
    <property type="match status" value="1"/>
</dbReference>
<evidence type="ECO:0000313" key="8">
    <source>
        <dbReference type="Proteomes" id="UP000510934"/>
    </source>
</evidence>
<dbReference type="InterPro" id="IPR036259">
    <property type="entry name" value="MFS_trans_sf"/>
</dbReference>
<feature type="transmembrane region" description="Helical" evidence="5">
    <location>
        <begin position="200"/>
        <end position="219"/>
    </location>
</feature>
<feature type="domain" description="Major facilitator superfamily (MFS) profile" evidence="6">
    <location>
        <begin position="206"/>
        <end position="380"/>
    </location>
</feature>
<feature type="transmembrane region" description="Helical" evidence="5">
    <location>
        <begin position="142"/>
        <end position="163"/>
    </location>
</feature>
<dbReference type="AlphaFoldDB" id="A0A7D5VWG2"/>